<name>A0A811V2J4_CERCA</name>
<dbReference type="Proteomes" id="UP000606786">
    <property type="component" value="Unassembled WGS sequence"/>
</dbReference>
<keyword evidence="4" id="KW-1185">Reference proteome</keyword>
<evidence type="ECO:0000313" key="4">
    <source>
        <dbReference type="Proteomes" id="UP000606786"/>
    </source>
</evidence>
<comment type="caution">
    <text evidence="3">The sequence shown here is derived from an EMBL/GenBank/DDBJ whole genome shotgun (WGS) entry which is preliminary data.</text>
</comment>
<protein>
    <submittedName>
        <fullName evidence="3">(Mediterranean fruit fly) hypothetical protein</fullName>
    </submittedName>
</protein>
<organism evidence="3 4">
    <name type="scientific">Ceratitis capitata</name>
    <name type="common">Mediterranean fruit fly</name>
    <name type="synonym">Tephritis capitata</name>
    <dbReference type="NCBI Taxonomy" id="7213"/>
    <lineage>
        <taxon>Eukaryota</taxon>
        <taxon>Metazoa</taxon>
        <taxon>Ecdysozoa</taxon>
        <taxon>Arthropoda</taxon>
        <taxon>Hexapoda</taxon>
        <taxon>Insecta</taxon>
        <taxon>Pterygota</taxon>
        <taxon>Neoptera</taxon>
        <taxon>Endopterygota</taxon>
        <taxon>Diptera</taxon>
        <taxon>Brachycera</taxon>
        <taxon>Muscomorpha</taxon>
        <taxon>Tephritoidea</taxon>
        <taxon>Tephritidae</taxon>
        <taxon>Ceratitis</taxon>
        <taxon>Ceratitis</taxon>
    </lineage>
</organism>
<evidence type="ECO:0000313" key="3">
    <source>
        <dbReference type="EMBL" id="CAD7005144.1"/>
    </source>
</evidence>
<feature type="chain" id="PRO_5032627396" evidence="2">
    <location>
        <begin position="22"/>
        <end position="366"/>
    </location>
</feature>
<accession>A0A811V2J4</accession>
<evidence type="ECO:0000256" key="1">
    <source>
        <dbReference type="SAM" id="MobiDB-lite"/>
    </source>
</evidence>
<gene>
    <name evidence="3" type="ORF">CCAP1982_LOCUS13505</name>
</gene>
<feature type="signal peptide" evidence="2">
    <location>
        <begin position="1"/>
        <end position="21"/>
    </location>
</feature>
<keyword evidence="2" id="KW-0732">Signal</keyword>
<feature type="region of interest" description="Disordered" evidence="1">
    <location>
        <begin position="251"/>
        <end position="275"/>
    </location>
</feature>
<feature type="compositionally biased region" description="Low complexity" evidence="1">
    <location>
        <begin position="80"/>
        <end position="89"/>
    </location>
</feature>
<reference evidence="3" key="1">
    <citation type="submission" date="2020-11" db="EMBL/GenBank/DDBJ databases">
        <authorList>
            <person name="Whitehead M."/>
        </authorList>
    </citation>
    <scope>NUCLEOTIDE SEQUENCE</scope>
    <source>
        <strain evidence="3">EGII</strain>
    </source>
</reference>
<evidence type="ECO:0000256" key="2">
    <source>
        <dbReference type="SAM" id="SignalP"/>
    </source>
</evidence>
<dbReference type="AlphaFoldDB" id="A0A811V2J4"/>
<feature type="region of interest" description="Disordered" evidence="1">
    <location>
        <begin position="162"/>
        <end position="183"/>
    </location>
</feature>
<proteinExistence type="predicted"/>
<dbReference type="EMBL" id="CAJHJT010000034">
    <property type="protein sequence ID" value="CAD7005144.1"/>
    <property type="molecule type" value="Genomic_DNA"/>
</dbReference>
<sequence>MRSLRLSTFLLLAVAIAFVAATPLKRQSSRLHQQQRSARQLAATTVQPVLARTGYPLAGFRPHIPFELPSERKPKELPNVSSTTVASAAEATTLPPEDRVGSNDVNIDVEVIIEGAGQEENDERVATTTTESAEVMHEVTEAEIETHTPAIEYGPPTVEAAGETVEEPAEHFQPPNRDAEDFAAPAPSADAHIDADAGSAANSADSDAPVHPIADFPSVAEEIFPPLVASSDAGPAPIDVSHELDAEAAEQPIPAATYGPPTGSDEAESRLPADTYGAPGGVASDVVPPQAVEEDFGVELNELEPVADAEDADLAAEQIELLSGLSDLQSGRLIFVPSDGSNLRQIFFAAPPQQRRAERNGRLVRV</sequence>
<feature type="region of interest" description="Disordered" evidence="1">
    <location>
        <begin position="68"/>
        <end position="89"/>
    </location>
</feature>